<comment type="catalytic activity">
    <reaction evidence="9">
        <text>(R)-pantoate + NADP(+) = 2-dehydropantoate + NADPH + H(+)</text>
        <dbReference type="Rhea" id="RHEA:16233"/>
        <dbReference type="ChEBI" id="CHEBI:11561"/>
        <dbReference type="ChEBI" id="CHEBI:15378"/>
        <dbReference type="ChEBI" id="CHEBI:15980"/>
        <dbReference type="ChEBI" id="CHEBI:57783"/>
        <dbReference type="ChEBI" id="CHEBI:58349"/>
        <dbReference type="EC" id="1.1.1.169"/>
    </reaction>
</comment>
<dbReference type="InterPro" id="IPR013328">
    <property type="entry name" value="6PGD_dom2"/>
</dbReference>
<evidence type="ECO:0000256" key="3">
    <source>
        <dbReference type="ARBA" id="ARBA00013014"/>
    </source>
</evidence>
<dbReference type="InterPro" id="IPR013752">
    <property type="entry name" value="KPA_reductase"/>
</dbReference>
<dbReference type="Pfam" id="PF08546">
    <property type="entry name" value="ApbA_C"/>
    <property type="match status" value="1"/>
</dbReference>
<dbReference type="Proteomes" id="UP000192342">
    <property type="component" value="Unassembled WGS sequence"/>
</dbReference>
<feature type="domain" description="Ketopantoate reductase N-terminal" evidence="10">
    <location>
        <begin position="5"/>
        <end position="148"/>
    </location>
</feature>
<dbReference type="AlphaFoldDB" id="A0A1Y1SHB5"/>
<dbReference type="InterPro" id="IPR036291">
    <property type="entry name" value="NAD(P)-bd_dom_sf"/>
</dbReference>
<name>A0A1Y1SHB5_9GAMM</name>
<dbReference type="SUPFAM" id="SSF51735">
    <property type="entry name" value="NAD(P)-binding Rossmann-fold domains"/>
    <property type="match status" value="1"/>
</dbReference>
<dbReference type="GO" id="GO:0008677">
    <property type="term" value="F:2-dehydropantoate 2-reductase activity"/>
    <property type="evidence" value="ECO:0007669"/>
    <property type="project" value="UniProtKB-EC"/>
</dbReference>
<evidence type="ECO:0000313" key="13">
    <source>
        <dbReference type="Proteomes" id="UP000192342"/>
    </source>
</evidence>
<dbReference type="STRING" id="1317117.ATO7_02460"/>
<dbReference type="Gene3D" id="3.40.50.720">
    <property type="entry name" value="NAD(P)-binding Rossmann-like Domain"/>
    <property type="match status" value="1"/>
</dbReference>
<keyword evidence="7" id="KW-0560">Oxidoreductase</keyword>
<evidence type="ECO:0000259" key="10">
    <source>
        <dbReference type="Pfam" id="PF02558"/>
    </source>
</evidence>
<protein>
    <recommendedName>
        <fullName evidence="4">2-dehydropantoate 2-reductase</fullName>
        <ecNumber evidence="3">1.1.1.169</ecNumber>
    </recommendedName>
    <alternativeName>
        <fullName evidence="8">Ketopantoate reductase</fullName>
    </alternativeName>
</protein>
<evidence type="ECO:0000256" key="4">
    <source>
        <dbReference type="ARBA" id="ARBA00019465"/>
    </source>
</evidence>
<dbReference type="Pfam" id="PF02558">
    <property type="entry name" value="ApbA"/>
    <property type="match status" value="1"/>
</dbReference>
<evidence type="ECO:0000256" key="2">
    <source>
        <dbReference type="ARBA" id="ARBA00007870"/>
    </source>
</evidence>
<reference evidence="12 13" key="1">
    <citation type="submission" date="2013-04" db="EMBL/GenBank/DDBJ databases">
        <title>Oceanococcus atlanticus 22II-S10r2 Genome Sequencing.</title>
        <authorList>
            <person name="Lai Q."/>
            <person name="Li G."/>
            <person name="Shao Z."/>
        </authorList>
    </citation>
    <scope>NUCLEOTIDE SEQUENCE [LARGE SCALE GENOMIC DNA]</scope>
    <source>
        <strain evidence="12 13">22II-S10r2</strain>
    </source>
</reference>
<feature type="domain" description="Ketopantoate reductase C-terminal" evidence="11">
    <location>
        <begin position="175"/>
        <end position="310"/>
    </location>
</feature>
<evidence type="ECO:0000256" key="5">
    <source>
        <dbReference type="ARBA" id="ARBA00022655"/>
    </source>
</evidence>
<dbReference type="PANTHER" id="PTHR43765:SF2">
    <property type="entry name" value="2-DEHYDROPANTOATE 2-REDUCTASE"/>
    <property type="match status" value="1"/>
</dbReference>
<dbReference type="OrthoDB" id="6530772at2"/>
<sequence length="330" mass="36066">MANNLIIGAGAIGTVFAGYLTAARRPLRVAERSECIDAIARQEHLQIDRITGRPPLRVPKPTLTTDSVPREGDTVFICIKHRDLQALMDSWPEHLPGGVTLIPCLNGIGASRELQLRFPGTHIVTLTIMFNAQLLEPLHARVTARPQILLNTDNKHLLGLFGNSGVDVRRADGTAAAWGKLLINLANGICALTNTTFKDLLTQPLLGRCFVALLDEATEILNQAGISFQLPVALPYPVYRLFLLHGGPLPWWVGKLRNNMSAGSYPSMVADLRRGHTTEVRQLNGEITHLAASLGSQAPRNQLIVELIEQRHGQAQHDFLSPSELAALLL</sequence>
<dbReference type="InterPro" id="IPR013332">
    <property type="entry name" value="KPR_N"/>
</dbReference>
<organism evidence="12 13">
    <name type="scientific">Oceanococcus atlanticus</name>
    <dbReference type="NCBI Taxonomy" id="1317117"/>
    <lineage>
        <taxon>Bacteria</taxon>
        <taxon>Pseudomonadati</taxon>
        <taxon>Pseudomonadota</taxon>
        <taxon>Gammaproteobacteria</taxon>
        <taxon>Chromatiales</taxon>
        <taxon>Oceanococcaceae</taxon>
        <taxon>Oceanococcus</taxon>
    </lineage>
</organism>
<keyword evidence="6" id="KW-0521">NADP</keyword>
<gene>
    <name evidence="12" type="ORF">ATO7_02460</name>
</gene>
<comment type="similarity">
    <text evidence="2">Belongs to the ketopantoate reductase family.</text>
</comment>
<evidence type="ECO:0000313" key="12">
    <source>
        <dbReference type="EMBL" id="ORE88701.1"/>
    </source>
</evidence>
<dbReference type="GO" id="GO:0015940">
    <property type="term" value="P:pantothenate biosynthetic process"/>
    <property type="evidence" value="ECO:0007669"/>
    <property type="project" value="UniProtKB-UniPathway"/>
</dbReference>
<keyword evidence="5" id="KW-0566">Pantothenate biosynthesis</keyword>
<dbReference type="SUPFAM" id="SSF48179">
    <property type="entry name" value="6-phosphogluconate dehydrogenase C-terminal domain-like"/>
    <property type="match status" value="1"/>
</dbReference>
<accession>A0A1Y1SHB5</accession>
<evidence type="ECO:0000256" key="7">
    <source>
        <dbReference type="ARBA" id="ARBA00023002"/>
    </source>
</evidence>
<dbReference type="PANTHER" id="PTHR43765">
    <property type="entry name" value="2-DEHYDROPANTOATE 2-REDUCTASE-RELATED"/>
    <property type="match status" value="1"/>
</dbReference>
<dbReference type="EMBL" id="AQQV01000001">
    <property type="protein sequence ID" value="ORE88701.1"/>
    <property type="molecule type" value="Genomic_DNA"/>
</dbReference>
<dbReference type="InterPro" id="IPR050838">
    <property type="entry name" value="Ketopantoate_reductase"/>
</dbReference>
<comment type="caution">
    <text evidence="12">The sequence shown here is derived from an EMBL/GenBank/DDBJ whole genome shotgun (WGS) entry which is preliminary data.</text>
</comment>
<dbReference type="RefSeq" id="WP_083559325.1">
    <property type="nucleotide sequence ID" value="NZ_AQQV01000001.1"/>
</dbReference>
<evidence type="ECO:0000256" key="1">
    <source>
        <dbReference type="ARBA" id="ARBA00004994"/>
    </source>
</evidence>
<comment type="pathway">
    <text evidence="1">Cofactor biosynthesis; (R)-pantothenate biosynthesis; (R)-pantoate from 3-methyl-2-oxobutanoate: step 2/2.</text>
</comment>
<evidence type="ECO:0000259" key="11">
    <source>
        <dbReference type="Pfam" id="PF08546"/>
    </source>
</evidence>
<keyword evidence="13" id="KW-1185">Reference proteome</keyword>
<dbReference type="InterPro" id="IPR008927">
    <property type="entry name" value="6-PGluconate_DH-like_C_sf"/>
</dbReference>
<dbReference type="UniPathway" id="UPA00028">
    <property type="reaction ID" value="UER00004"/>
</dbReference>
<dbReference type="GO" id="GO:0005737">
    <property type="term" value="C:cytoplasm"/>
    <property type="evidence" value="ECO:0007669"/>
    <property type="project" value="TreeGrafter"/>
</dbReference>
<proteinExistence type="inferred from homology"/>
<dbReference type="Gene3D" id="1.10.1040.10">
    <property type="entry name" value="N-(1-d-carboxylethyl)-l-norvaline Dehydrogenase, domain 2"/>
    <property type="match status" value="1"/>
</dbReference>
<evidence type="ECO:0000256" key="6">
    <source>
        <dbReference type="ARBA" id="ARBA00022857"/>
    </source>
</evidence>
<dbReference type="EC" id="1.1.1.169" evidence="3"/>
<evidence type="ECO:0000256" key="9">
    <source>
        <dbReference type="ARBA" id="ARBA00048793"/>
    </source>
</evidence>
<dbReference type="GO" id="GO:0050661">
    <property type="term" value="F:NADP binding"/>
    <property type="evidence" value="ECO:0007669"/>
    <property type="project" value="TreeGrafter"/>
</dbReference>
<evidence type="ECO:0000256" key="8">
    <source>
        <dbReference type="ARBA" id="ARBA00032024"/>
    </source>
</evidence>